<dbReference type="RefSeq" id="WP_154451566.1">
    <property type="nucleotide sequence ID" value="NZ_CP044328.1"/>
</dbReference>
<keyword evidence="2" id="KW-1185">Reference proteome</keyword>
<proteinExistence type="predicted"/>
<reference evidence="1 2" key="2">
    <citation type="journal article" date="2021" name="AMB Express">
        <title>Isolation and characterisation of Methylocystis spp. for poly-3-hydroxybutyrate production using waste methane feedstocks.</title>
        <authorList>
            <person name="Rumah B.L."/>
            <person name="Stead C.E."/>
            <person name="Claxton Stevens B.H."/>
            <person name="Minton N.P."/>
            <person name="Grosse-Honebrink A."/>
            <person name="Zhang Y."/>
        </authorList>
    </citation>
    <scope>NUCLEOTIDE SEQUENCE [LARGE SCALE GENOMIC DNA]</scope>
    <source>
        <strain evidence="1 2">BRCS1</strain>
    </source>
</reference>
<organism evidence="1 2">
    <name type="scientific">Methylocystis rosea</name>
    <dbReference type="NCBI Taxonomy" id="173366"/>
    <lineage>
        <taxon>Bacteria</taxon>
        <taxon>Pseudomonadati</taxon>
        <taxon>Pseudomonadota</taxon>
        <taxon>Alphaproteobacteria</taxon>
        <taxon>Hyphomicrobiales</taxon>
        <taxon>Methylocystaceae</taxon>
        <taxon>Methylocystis</taxon>
    </lineage>
</organism>
<reference evidence="2" key="1">
    <citation type="submission" date="2019-09" db="EMBL/GenBank/DDBJ databases">
        <title>Isolation and complete genome sequencing of Methylocystis species.</title>
        <authorList>
            <person name="Rumah B.L."/>
            <person name="Stead C.E."/>
            <person name="Stevens B.C."/>
            <person name="Minton N.P."/>
            <person name="Grosse-Honebrink A."/>
            <person name="Zhang Y."/>
        </authorList>
    </citation>
    <scope>NUCLEOTIDE SEQUENCE [LARGE SCALE GENOMIC DNA]</scope>
    <source>
        <strain evidence="2">BRCS1</strain>
    </source>
</reference>
<dbReference type="EMBL" id="CP044328">
    <property type="protein sequence ID" value="QGM93786.1"/>
    <property type="molecule type" value="Genomic_DNA"/>
</dbReference>
<gene>
    <name evidence="1" type="ORF">F7D13_06975</name>
</gene>
<evidence type="ECO:0000313" key="2">
    <source>
        <dbReference type="Proteomes" id="UP000424673"/>
    </source>
</evidence>
<name>A0ABX6EIK8_9HYPH</name>
<evidence type="ECO:0008006" key="3">
    <source>
        <dbReference type="Google" id="ProtNLM"/>
    </source>
</evidence>
<dbReference type="Proteomes" id="UP000424673">
    <property type="component" value="Chromosome"/>
</dbReference>
<protein>
    <recommendedName>
        <fullName evidence="3">DUF2190 domain-containing protein</fullName>
    </recommendedName>
</protein>
<evidence type="ECO:0000313" key="1">
    <source>
        <dbReference type="EMBL" id="QGM93786.1"/>
    </source>
</evidence>
<accession>A0ABX6EIK8</accession>
<sequence>MSANSISRSYVAAGAIGARLITKYTNNRGEVAQASAATDRLAGVTELGAAAAKDMVDVAREGMDKVTVGGNVAAGDYLTSDANGKAVKAVGIAGQTVFVIGQAEEPGVANDTIHYTIAPSVIVLPA</sequence>